<protein>
    <submittedName>
        <fullName evidence="1">Uncharacterized protein</fullName>
    </submittedName>
</protein>
<name>A0A8C2SMG8_COTJA</name>
<proteinExistence type="predicted"/>
<dbReference type="Ensembl" id="ENSCJPT00005000798.1">
    <property type="protein sequence ID" value="ENSCJPP00005000425.1"/>
    <property type="gene ID" value="ENSCJPG00005000517.1"/>
</dbReference>
<sequence length="137" mass="15417">IQPPLLAGSLKVTEPWDGWDGRVLQGHGMVGMEGSFKVTEWLGWKGPSRSWNGWDGRVLQGHGMVGIEGSFKVTEWLGWKGPSRSWNGWDGRVLQCHGMVGMEGSFKVREHECRVQASPWSGPKLHRLWAVQCLYCQ</sequence>
<evidence type="ECO:0000313" key="1">
    <source>
        <dbReference type="Ensembl" id="ENSCJPP00005000425.1"/>
    </source>
</evidence>
<dbReference type="Proteomes" id="UP000694412">
    <property type="component" value="Chromosome 1"/>
</dbReference>
<organism evidence="1 2">
    <name type="scientific">Coturnix japonica</name>
    <name type="common">Japanese quail</name>
    <name type="synonym">Coturnix coturnix japonica</name>
    <dbReference type="NCBI Taxonomy" id="93934"/>
    <lineage>
        <taxon>Eukaryota</taxon>
        <taxon>Metazoa</taxon>
        <taxon>Chordata</taxon>
        <taxon>Craniata</taxon>
        <taxon>Vertebrata</taxon>
        <taxon>Euteleostomi</taxon>
        <taxon>Archelosauria</taxon>
        <taxon>Archosauria</taxon>
        <taxon>Dinosauria</taxon>
        <taxon>Saurischia</taxon>
        <taxon>Theropoda</taxon>
        <taxon>Coelurosauria</taxon>
        <taxon>Aves</taxon>
        <taxon>Neognathae</taxon>
        <taxon>Galloanserae</taxon>
        <taxon>Galliformes</taxon>
        <taxon>Phasianidae</taxon>
        <taxon>Perdicinae</taxon>
        <taxon>Coturnix</taxon>
    </lineage>
</organism>
<keyword evidence="2" id="KW-1185">Reference proteome</keyword>
<evidence type="ECO:0000313" key="2">
    <source>
        <dbReference type="Proteomes" id="UP000694412"/>
    </source>
</evidence>
<dbReference type="AlphaFoldDB" id="A0A8C2SMG8"/>
<reference evidence="1" key="1">
    <citation type="submission" date="2015-11" db="EMBL/GenBank/DDBJ databases">
        <authorList>
            <consortium name="International Coturnix japonica Genome Analysis Consortium"/>
            <person name="Warren W."/>
            <person name="Burt D.W."/>
            <person name="Antin P.B."/>
            <person name="Lanford R."/>
            <person name="Gros J."/>
            <person name="Wilson R.K."/>
        </authorList>
    </citation>
    <scope>NUCLEOTIDE SEQUENCE [LARGE SCALE GENOMIC DNA]</scope>
</reference>
<reference evidence="1" key="3">
    <citation type="submission" date="2025-09" db="UniProtKB">
        <authorList>
            <consortium name="Ensembl"/>
        </authorList>
    </citation>
    <scope>IDENTIFICATION</scope>
</reference>
<reference evidence="1" key="2">
    <citation type="submission" date="2025-08" db="UniProtKB">
        <authorList>
            <consortium name="Ensembl"/>
        </authorList>
    </citation>
    <scope>IDENTIFICATION</scope>
</reference>
<accession>A0A8C2SMG8</accession>